<evidence type="ECO:0000313" key="3">
    <source>
        <dbReference type="EMBL" id="MFB9677552.1"/>
    </source>
</evidence>
<organism evidence="3 4">
    <name type="scientific">Streptosporangium vulgare</name>
    <dbReference type="NCBI Taxonomy" id="46190"/>
    <lineage>
        <taxon>Bacteria</taxon>
        <taxon>Bacillati</taxon>
        <taxon>Actinomycetota</taxon>
        <taxon>Actinomycetes</taxon>
        <taxon>Streptosporangiales</taxon>
        <taxon>Streptosporangiaceae</taxon>
        <taxon>Streptosporangium</taxon>
    </lineage>
</organism>
<keyword evidence="1" id="KW-1133">Transmembrane helix</keyword>
<dbReference type="InterPro" id="IPR036691">
    <property type="entry name" value="Endo/exonu/phosph_ase_sf"/>
</dbReference>
<keyword evidence="3" id="KW-0255">Endonuclease</keyword>
<dbReference type="Gene3D" id="3.60.10.10">
    <property type="entry name" value="Endonuclease/exonuclease/phosphatase"/>
    <property type="match status" value="1"/>
</dbReference>
<dbReference type="Proteomes" id="UP001589610">
    <property type="component" value="Unassembled WGS sequence"/>
</dbReference>
<name>A0ABV5TEU3_9ACTN</name>
<comment type="caution">
    <text evidence="3">The sequence shown here is derived from an EMBL/GenBank/DDBJ whole genome shotgun (WGS) entry which is preliminary data.</text>
</comment>
<dbReference type="RefSeq" id="WP_386158178.1">
    <property type="nucleotide sequence ID" value="NZ_BAAAWW010000171.1"/>
</dbReference>
<keyword evidence="4" id="KW-1185">Reference proteome</keyword>
<dbReference type="Pfam" id="PF03372">
    <property type="entry name" value="Exo_endo_phos"/>
    <property type="match status" value="1"/>
</dbReference>
<keyword evidence="3" id="KW-0378">Hydrolase</keyword>
<feature type="transmembrane region" description="Helical" evidence="1">
    <location>
        <begin position="49"/>
        <end position="67"/>
    </location>
</feature>
<proteinExistence type="predicted"/>
<accession>A0ABV5TEU3</accession>
<evidence type="ECO:0000256" key="1">
    <source>
        <dbReference type="SAM" id="Phobius"/>
    </source>
</evidence>
<dbReference type="EMBL" id="JBHMBS010000008">
    <property type="protein sequence ID" value="MFB9677552.1"/>
    <property type="molecule type" value="Genomic_DNA"/>
</dbReference>
<gene>
    <name evidence="3" type="ORF">ACFFRH_18895</name>
</gene>
<sequence>MPDGTSGKPAKPRPRGWVLASAGVLVAVLSAFPAVVPNAVGNLGSLLETFLPWTGLAAPVLLGLALLRRSVLAAVSLVLPVAVWIAVFGGRLLPAAPSAGDLTVLQHNVGEENPDHEGTASSLVRAGADLVALEELTPDVLPVYEKALASGHPHRAVTGTVGLWSRYPLADSRPVDIRPADVGPGWNRGLRVTARMPHGDVAVYVAHLPSIRIRPTDGFGSGRRDESAAKLGAAVASETLDRVVLLGDLNGTLDDRGLAPLTSRMASARERFGFSWPAVFPLARIDHVMTRTAIPVAAWTLPATGSDHLPLIARVDL</sequence>
<feature type="transmembrane region" description="Helical" evidence="1">
    <location>
        <begin position="74"/>
        <end position="93"/>
    </location>
</feature>
<keyword evidence="3" id="KW-0540">Nuclease</keyword>
<evidence type="ECO:0000313" key="4">
    <source>
        <dbReference type="Proteomes" id="UP001589610"/>
    </source>
</evidence>
<keyword evidence="1" id="KW-0812">Transmembrane</keyword>
<dbReference type="InterPro" id="IPR005135">
    <property type="entry name" value="Endo/exonuclease/phosphatase"/>
</dbReference>
<protein>
    <submittedName>
        <fullName evidence="3">Endonuclease/exonuclease/phosphatase family protein</fullName>
    </submittedName>
</protein>
<feature type="domain" description="Endonuclease/exonuclease/phosphatase" evidence="2">
    <location>
        <begin position="105"/>
        <end position="308"/>
    </location>
</feature>
<dbReference type="SUPFAM" id="SSF56219">
    <property type="entry name" value="DNase I-like"/>
    <property type="match status" value="1"/>
</dbReference>
<keyword evidence="1" id="KW-0472">Membrane</keyword>
<evidence type="ECO:0000259" key="2">
    <source>
        <dbReference type="Pfam" id="PF03372"/>
    </source>
</evidence>
<dbReference type="GO" id="GO:0004519">
    <property type="term" value="F:endonuclease activity"/>
    <property type="evidence" value="ECO:0007669"/>
    <property type="project" value="UniProtKB-KW"/>
</dbReference>
<reference evidence="3 4" key="1">
    <citation type="submission" date="2024-09" db="EMBL/GenBank/DDBJ databases">
        <authorList>
            <person name="Sun Q."/>
            <person name="Mori K."/>
        </authorList>
    </citation>
    <scope>NUCLEOTIDE SEQUENCE [LARGE SCALE GENOMIC DNA]</scope>
    <source>
        <strain evidence="3 4">JCM 3028</strain>
    </source>
</reference>